<name>A0A8S1IPR7_9CHLO</name>
<evidence type="ECO:0000313" key="3">
    <source>
        <dbReference type="Proteomes" id="UP000708148"/>
    </source>
</evidence>
<keyword evidence="1" id="KW-0732">Signal</keyword>
<keyword evidence="3" id="KW-1185">Reference proteome</keyword>
<gene>
    <name evidence="2" type="ORF">OSTQU699_LOCUS1144</name>
</gene>
<protein>
    <submittedName>
        <fullName evidence="2">Uncharacterized protein</fullName>
    </submittedName>
</protein>
<dbReference type="EMBL" id="CAJHUC010000389">
    <property type="protein sequence ID" value="CAD7695783.1"/>
    <property type="molecule type" value="Genomic_DNA"/>
</dbReference>
<sequence length="318" mass="34956">MAMGTQGLLLCVICTLILSLPDAGGAEFVPKPQKTVYPQLQMRTIKSPHRFSKGLSTMQVPTMRKMLQSDLPLCEWSDEECEPRIELNTPDPQASQFFNTIEMCANITLREDCLGVPECFWVGADGTCSVDFVAGIRDCLVPEYAVLIRAGQCPRVHREIDCNSLPGCSWNAVDGKCEVDFEPVQEAFDSNGQLSQAYGIHIQCLDSNACGIPCTSLGQDRCGYLPFVDVSQWFSARATSALCRYMEENFRCEYTLTEAACDGECEIDEDGECSQTHIAAIDILYESSEARKAEMLGALDSCPIIDDPEACNAFTGTP</sequence>
<comment type="caution">
    <text evidence="2">The sequence shown here is derived from an EMBL/GenBank/DDBJ whole genome shotgun (WGS) entry which is preliminary data.</text>
</comment>
<dbReference type="Proteomes" id="UP000708148">
    <property type="component" value="Unassembled WGS sequence"/>
</dbReference>
<feature type="chain" id="PRO_5035730857" evidence="1">
    <location>
        <begin position="27"/>
        <end position="318"/>
    </location>
</feature>
<evidence type="ECO:0000313" key="2">
    <source>
        <dbReference type="EMBL" id="CAD7695783.1"/>
    </source>
</evidence>
<accession>A0A8S1IPR7</accession>
<proteinExistence type="predicted"/>
<reference evidence="2" key="1">
    <citation type="submission" date="2020-12" db="EMBL/GenBank/DDBJ databases">
        <authorList>
            <person name="Iha C."/>
        </authorList>
    </citation>
    <scope>NUCLEOTIDE SEQUENCE</scope>
</reference>
<dbReference type="AlphaFoldDB" id="A0A8S1IPR7"/>
<organism evidence="2 3">
    <name type="scientific">Ostreobium quekettii</name>
    <dbReference type="NCBI Taxonomy" id="121088"/>
    <lineage>
        <taxon>Eukaryota</taxon>
        <taxon>Viridiplantae</taxon>
        <taxon>Chlorophyta</taxon>
        <taxon>core chlorophytes</taxon>
        <taxon>Ulvophyceae</taxon>
        <taxon>TCBD clade</taxon>
        <taxon>Bryopsidales</taxon>
        <taxon>Ostreobineae</taxon>
        <taxon>Ostreobiaceae</taxon>
        <taxon>Ostreobium</taxon>
    </lineage>
</organism>
<feature type="signal peptide" evidence="1">
    <location>
        <begin position="1"/>
        <end position="26"/>
    </location>
</feature>
<evidence type="ECO:0000256" key="1">
    <source>
        <dbReference type="SAM" id="SignalP"/>
    </source>
</evidence>